<sequence length="48" mass="5481">MPRKKHARPRVRKRKTSKQGNSRLCSATALTCSSKRMNQRLARRNGAS</sequence>
<protein>
    <submittedName>
        <fullName evidence="2">Uncharacterized protein</fullName>
    </submittedName>
</protein>
<accession>A0A8S5NQI9</accession>
<dbReference type="EMBL" id="BK015215">
    <property type="protein sequence ID" value="DAD96315.1"/>
    <property type="molecule type" value="Genomic_DNA"/>
</dbReference>
<feature type="compositionally biased region" description="Polar residues" evidence="1">
    <location>
        <begin position="18"/>
        <end position="36"/>
    </location>
</feature>
<reference evidence="2" key="1">
    <citation type="journal article" date="2021" name="Proc. Natl. Acad. Sci. U.S.A.">
        <title>A Catalog of Tens of Thousands of Viruses from Human Metagenomes Reveals Hidden Associations with Chronic Diseases.</title>
        <authorList>
            <person name="Tisza M.J."/>
            <person name="Buck C.B."/>
        </authorList>
    </citation>
    <scope>NUCLEOTIDE SEQUENCE</scope>
    <source>
        <strain evidence="2">CtagO6</strain>
    </source>
</reference>
<evidence type="ECO:0000256" key="1">
    <source>
        <dbReference type="SAM" id="MobiDB-lite"/>
    </source>
</evidence>
<proteinExistence type="predicted"/>
<name>A0A8S5NQI9_9CAUD</name>
<feature type="region of interest" description="Disordered" evidence="1">
    <location>
        <begin position="1"/>
        <end position="48"/>
    </location>
</feature>
<feature type="compositionally biased region" description="Basic residues" evidence="1">
    <location>
        <begin position="1"/>
        <end position="17"/>
    </location>
</feature>
<organism evidence="2">
    <name type="scientific">Myoviridae sp. ctagO6</name>
    <dbReference type="NCBI Taxonomy" id="2826667"/>
    <lineage>
        <taxon>Viruses</taxon>
        <taxon>Duplodnaviria</taxon>
        <taxon>Heunggongvirae</taxon>
        <taxon>Uroviricota</taxon>
        <taxon>Caudoviricetes</taxon>
    </lineage>
</organism>
<evidence type="ECO:0000313" key="2">
    <source>
        <dbReference type="EMBL" id="DAD96315.1"/>
    </source>
</evidence>
<feature type="compositionally biased region" description="Basic residues" evidence="1">
    <location>
        <begin position="37"/>
        <end position="48"/>
    </location>
</feature>